<sequence>MATPTTNTYEPTSKTEPNTIPNPTPDTTTTSFIPTSPNPTSDGTPASTVPTEAPDAGIPPPLTPGITSSTLNSAPSLTSAPKLTSLSLKGQVLKLNTRADIEPLLEGVDQRNVEEICLSGNTLGVEAGEGLGEWLAGCEKIRVVDLSDIFTGRLITEIPLALTAICTALKDKTSLREINLSDNAFGGRSVDPLVPLLSQNTHIQVVRLNNNGMGPEGGKVVASALLSSAQLSQSKGVKSNLRVVVCGRNRLENGSAPTWAEAFAAHGTLEEVKMPQNGIRMEGIVALAHGLAKCPGLKIVDMQDNCFSDDGGKAGNLAWAAGLRLWTGLRELNLSDCVLASGDGDGEVPRVVEELGEGSNPGLRKLWLQNDNLGVEAFEVLAKGIEGGLMGGLRVLDLMDNDVDVEEEGEEVVGRLRAAMKGRKGRFLATDEDEDVSDDEEEEEEEEEEMEVEDPEKKKDEEKPQESQSIGDKLAVLMKKVTLSS</sequence>
<dbReference type="CDD" id="cd00116">
    <property type="entry name" value="LRR_RI"/>
    <property type="match status" value="1"/>
</dbReference>
<dbReference type="InterPro" id="IPR001611">
    <property type="entry name" value="Leu-rich_rpt"/>
</dbReference>
<dbReference type="GO" id="GO:0005829">
    <property type="term" value="C:cytosol"/>
    <property type="evidence" value="ECO:0007669"/>
    <property type="project" value="TreeGrafter"/>
</dbReference>
<feature type="compositionally biased region" description="Acidic residues" evidence="4">
    <location>
        <begin position="430"/>
        <end position="454"/>
    </location>
</feature>
<dbReference type="SUPFAM" id="SSF52047">
    <property type="entry name" value="RNI-like"/>
    <property type="match status" value="1"/>
</dbReference>
<evidence type="ECO:0000256" key="4">
    <source>
        <dbReference type="SAM" id="MobiDB-lite"/>
    </source>
</evidence>
<dbReference type="Gene3D" id="3.80.10.10">
    <property type="entry name" value="Ribonuclease Inhibitor"/>
    <property type="match status" value="1"/>
</dbReference>
<keyword evidence="1" id="KW-0343">GTPase activation</keyword>
<dbReference type="SMART" id="SM00368">
    <property type="entry name" value="LRR_RI"/>
    <property type="match status" value="5"/>
</dbReference>
<feature type="compositionally biased region" description="Basic and acidic residues" evidence="4">
    <location>
        <begin position="455"/>
        <end position="465"/>
    </location>
</feature>
<keyword evidence="6" id="KW-1185">Reference proteome</keyword>
<dbReference type="Pfam" id="PF13516">
    <property type="entry name" value="LRR_6"/>
    <property type="match status" value="3"/>
</dbReference>
<evidence type="ECO:0000256" key="3">
    <source>
        <dbReference type="ARBA" id="ARBA00022737"/>
    </source>
</evidence>
<feature type="compositionally biased region" description="Low complexity" evidence="4">
    <location>
        <begin position="15"/>
        <end position="41"/>
    </location>
</feature>
<keyword evidence="3" id="KW-0677">Repeat</keyword>
<feature type="region of interest" description="Disordered" evidence="4">
    <location>
        <begin position="427"/>
        <end position="473"/>
    </location>
</feature>
<dbReference type="GO" id="GO:0005634">
    <property type="term" value="C:nucleus"/>
    <property type="evidence" value="ECO:0007669"/>
    <property type="project" value="TreeGrafter"/>
</dbReference>
<feature type="compositionally biased region" description="Polar residues" evidence="4">
    <location>
        <begin position="65"/>
        <end position="80"/>
    </location>
</feature>
<dbReference type="GO" id="GO:0006913">
    <property type="term" value="P:nucleocytoplasmic transport"/>
    <property type="evidence" value="ECO:0007669"/>
    <property type="project" value="TreeGrafter"/>
</dbReference>
<gene>
    <name evidence="5" type="ORF">BDV98DRAFT_603379</name>
</gene>
<dbReference type="InterPro" id="IPR027038">
    <property type="entry name" value="RanGap"/>
</dbReference>
<dbReference type="GO" id="GO:0031267">
    <property type="term" value="F:small GTPase binding"/>
    <property type="evidence" value="ECO:0007669"/>
    <property type="project" value="TreeGrafter"/>
</dbReference>
<organism evidence="5 6">
    <name type="scientific">Pterulicium gracile</name>
    <dbReference type="NCBI Taxonomy" id="1884261"/>
    <lineage>
        <taxon>Eukaryota</taxon>
        <taxon>Fungi</taxon>
        <taxon>Dikarya</taxon>
        <taxon>Basidiomycota</taxon>
        <taxon>Agaricomycotina</taxon>
        <taxon>Agaricomycetes</taxon>
        <taxon>Agaricomycetidae</taxon>
        <taxon>Agaricales</taxon>
        <taxon>Pleurotineae</taxon>
        <taxon>Pterulaceae</taxon>
        <taxon>Pterulicium</taxon>
    </lineage>
</organism>
<name>A0A5C3QQF9_9AGAR</name>
<accession>A0A5C3QQF9</accession>
<reference evidence="5 6" key="1">
    <citation type="journal article" date="2019" name="Nat. Ecol. Evol.">
        <title>Megaphylogeny resolves global patterns of mushroom evolution.</title>
        <authorList>
            <person name="Varga T."/>
            <person name="Krizsan K."/>
            <person name="Foldi C."/>
            <person name="Dima B."/>
            <person name="Sanchez-Garcia M."/>
            <person name="Sanchez-Ramirez S."/>
            <person name="Szollosi G.J."/>
            <person name="Szarkandi J.G."/>
            <person name="Papp V."/>
            <person name="Albert L."/>
            <person name="Andreopoulos W."/>
            <person name="Angelini C."/>
            <person name="Antonin V."/>
            <person name="Barry K.W."/>
            <person name="Bougher N.L."/>
            <person name="Buchanan P."/>
            <person name="Buyck B."/>
            <person name="Bense V."/>
            <person name="Catcheside P."/>
            <person name="Chovatia M."/>
            <person name="Cooper J."/>
            <person name="Damon W."/>
            <person name="Desjardin D."/>
            <person name="Finy P."/>
            <person name="Geml J."/>
            <person name="Haridas S."/>
            <person name="Hughes K."/>
            <person name="Justo A."/>
            <person name="Karasinski D."/>
            <person name="Kautmanova I."/>
            <person name="Kiss B."/>
            <person name="Kocsube S."/>
            <person name="Kotiranta H."/>
            <person name="LaButti K.M."/>
            <person name="Lechner B.E."/>
            <person name="Liimatainen K."/>
            <person name="Lipzen A."/>
            <person name="Lukacs Z."/>
            <person name="Mihaltcheva S."/>
            <person name="Morgado L.N."/>
            <person name="Niskanen T."/>
            <person name="Noordeloos M.E."/>
            <person name="Ohm R.A."/>
            <person name="Ortiz-Santana B."/>
            <person name="Ovrebo C."/>
            <person name="Racz N."/>
            <person name="Riley R."/>
            <person name="Savchenko A."/>
            <person name="Shiryaev A."/>
            <person name="Soop K."/>
            <person name="Spirin V."/>
            <person name="Szebenyi C."/>
            <person name="Tomsovsky M."/>
            <person name="Tulloss R.E."/>
            <person name="Uehling J."/>
            <person name="Grigoriev I.V."/>
            <person name="Vagvolgyi C."/>
            <person name="Papp T."/>
            <person name="Martin F.M."/>
            <person name="Miettinen O."/>
            <person name="Hibbett D.S."/>
            <person name="Nagy L.G."/>
        </authorList>
    </citation>
    <scope>NUCLEOTIDE SEQUENCE [LARGE SCALE GENOMIC DNA]</scope>
    <source>
        <strain evidence="5 6">CBS 309.79</strain>
    </source>
</reference>
<protein>
    <recommendedName>
        <fullName evidence="7">RNI-like protein</fullName>
    </recommendedName>
</protein>
<dbReference type="PANTHER" id="PTHR24113">
    <property type="entry name" value="RAN GTPASE-ACTIVATING PROTEIN 1"/>
    <property type="match status" value="1"/>
</dbReference>
<feature type="region of interest" description="Disordered" evidence="4">
    <location>
        <begin position="1"/>
        <end position="80"/>
    </location>
</feature>
<evidence type="ECO:0000313" key="6">
    <source>
        <dbReference type="Proteomes" id="UP000305067"/>
    </source>
</evidence>
<proteinExistence type="predicted"/>
<dbReference type="GO" id="GO:0048471">
    <property type="term" value="C:perinuclear region of cytoplasm"/>
    <property type="evidence" value="ECO:0007669"/>
    <property type="project" value="TreeGrafter"/>
</dbReference>
<dbReference type="OrthoDB" id="184583at2759"/>
<evidence type="ECO:0008006" key="7">
    <source>
        <dbReference type="Google" id="ProtNLM"/>
    </source>
</evidence>
<dbReference type="GO" id="GO:0005096">
    <property type="term" value="F:GTPase activator activity"/>
    <property type="evidence" value="ECO:0007669"/>
    <property type="project" value="UniProtKB-KW"/>
</dbReference>
<keyword evidence="2" id="KW-0433">Leucine-rich repeat</keyword>
<feature type="compositionally biased region" description="Polar residues" evidence="4">
    <location>
        <begin position="1"/>
        <end position="14"/>
    </location>
</feature>
<dbReference type="Proteomes" id="UP000305067">
    <property type="component" value="Unassembled WGS sequence"/>
</dbReference>
<dbReference type="EMBL" id="ML178821">
    <property type="protein sequence ID" value="TFL03050.1"/>
    <property type="molecule type" value="Genomic_DNA"/>
</dbReference>
<dbReference type="STRING" id="1884261.A0A5C3QQF9"/>
<evidence type="ECO:0000256" key="1">
    <source>
        <dbReference type="ARBA" id="ARBA00022468"/>
    </source>
</evidence>
<evidence type="ECO:0000256" key="2">
    <source>
        <dbReference type="ARBA" id="ARBA00022614"/>
    </source>
</evidence>
<dbReference type="AlphaFoldDB" id="A0A5C3QQF9"/>
<dbReference type="PANTHER" id="PTHR24113:SF12">
    <property type="entry name" value="RAN GTPASE-ACTIVATING PROTEIN 1"/>
    <property type="match status" value="1"/>
</dbReference>
<dbReference type="InterPro" id="IPR032675">
    <property type="entry name" value="LRR_dom_sf"/>
</dbReference>
<evidence type="ECO:0000313" key="5">
    <source>
        <dbReference type="EMBL" id="TFL03050.1"/>
    </source>
</evidence>